<reference evidence="2 3" key="1">
    <citation type="journal article" date="2016" name="Genome Announc.">
        <title>Complete Genome Sequence of Methylobacterium populi P-1M, Isolated from Pink-Pigmented Household Biofilm.</title>
        <authorList>
            <person name="Morohoshi T."/>
            <person name="Ikeda T."/>
        </authorList>
    </citation>
    <scope>NUCLEOTIDE SEQUENCE [LARGE SCALE GENOMIC DNA]</scope>
    <source>
        <strain evidence="2 3">P-1M</strain>
    </source>
</reference>
<protein>
    <submittedName>
        <fullName evidence="2">Uncharacterized protein</fullName>
    </submittedName>
</protein>
<dbReference type="Proteomes" id="UP000218288">
    <property type="component" value="Chromosome"/>
</dbReference>
<feature type="compositionally biased region" description="Basic and acidic residues" evidence="1">
    <location>
        <begin position="1"/>
        <end position="32"/>
    </location>
</feature>
<evidence type="ECO:0000313" key="2">
    <source>
        <dbReference type="EMBL" id="BAU88782.1"/>
    </source>
</evidence>
<dbReference type="Pfam" id="PF20223">
    <property type="entry name" value="DUF6582"/>
    <property type="match status" value="1"/>
</dbReference>
<accession>A0A169QEP6</accession>
<dbReference type="EMBL" id="AP014809">
    <property type="protein sequence ID" value="BAU88782.1"/>
    <property type="molecule type" value="Genomic_DNA"/>
</dbReference>
<evidence type="ECO:0000313" key="3">
    <source>
        <dbReference type="Proteomes" id="UP000218288"/>
    </source>
</evidence>
<gene>
    <name evidence="2" type="ORF">MPPM_0177</name>
</gene>
<dbReference type="InterPro" id="IPR046489">
    <property type="entry name" value="DUF6582"/>
</dbReference>
<feature type="region of interest" description="Disordered" evidence="1">
    <location>
        <begin position="1"/>
        <end position="68"/>
    </location>
</feature>
<dbReference type="AlphaFoldDB" id="A0A169QEP6"/>
<name>A0A169QEP6_9HYPH</name>
<dbReference type="RefSeq" id="WP_096483012.1">
    <property type="nucleotide sequence ID" value="NZ_AP014809.1"/>
</dbReference>
<sequence>MSKLKTEERQDLSESKFALPEERKYPVEDKAHARNAKARAAQQEKVGNLSTADRKKVDAKADKVLGGK</sequence>
<proteinExistence type="predicted"/>
<organism evidence="2 3">
    <name type="scientific">Methylorubrum populi</name>
    <dbReference type="NCBI Taxonomy" id="223967"/>
    <lineage>
        <taxon>Bacteria</taxon>
        <taxon>Pseudomonadati</taxon>
        <taxon>Pseudomonadota</taxon>
        <taxon>Alphaproteobacteria</taxon>
        <taxon>Hyphomicrobiales</taxon>
        <taxon>Methylobacteriaceae</taxon>
        <taxon>Methylorubrum</taxon>
    </lineage>
</organism>
<evidence type="ECO:0000256" key="1">
    <source>
        <dbReference type="SAM" id="MobiDB-lite"/>
    </source>
</evidence>
<feature type="compositionally biased region" description="Basic and acidic residues" evidence="1">
    <location>
        <begin position="52"/>
        <end position="68"/>
    </location>
</feature>